<comment type="caution">
    <text evidence="1">The sequence shown here is derived from an EMBL/GenBank/DDBJ whole genome shotgun (WGS) entry which is preliminary data.</text>
</comment>
<accession>A0A0F3KU45</accession>
<gene>
    <name evidence="1" type="ORF">VI08_09390</name>
</gene>
<evidence type="ECO:0000313" key="1">
    <source>
        <dbReference type="EMBL" id="KJV34790.1"/>
    </source>
</evidence>
<evidence type="ECO:0000313" key="2">
    <source>
        <dbReference type="Proteomes" id="UP000033651"/>
    </source>
</evidence>
<name>A0A0F3KU45_9GAMM</name>
<dbReference type="AlphaFoldDB" id="A0A0F3KU45"/>
<sequence length="77" mass="8871">MIREDESLTFSLRASYRDGTATDLAVTARFDDSMRRWRWQALCDGDAEPPVILLGECEDPETIAQEITDRLRRLDPI</sequence>
<dbReference type="EMBL" id="JZRB01000018">
    <property type="protein sequence ID" value="KJV34790.1"/>
    <property type="molecule type" value="Genomic_DNA"/>
</dbReference>
<keyword evidence="2" id="KW-1185">Reference proteome</keyword>
<organism evidence="1 2">
    <name type="scientific">Luteibacter yeojuensis</name>
    <dbReference type="NCBI Taxonomy" id="345309"/>
    <lineage>
        <taxon>Bacteria</taxon>
        <taxon>Pseudomonadati</taxon>
        <taxon>Pseudomonadota</taxon>
        <taxon>Gammaproteobacteria</taxon>
        <taxon>Lysobacterales</taxon>
        <taxon>Rhodanobacteraceae</taxon>
        <taxon>Luteibacter</taxon>
    </lineage>
</organism>
<dbReference type="Proteomes" id="UP000033651">
    <property type="component" value="Unassembled WGS sequence"/>
</dbReference>
<proteinExistence type="predicted"/>
<protein>
    <submittedName>
        <fullName evidence="1">Uncharacterized protein</fullName>
    </submittedName>
</protein>
<dbReference type="PATRIC" id="fig|345309.4.peg.1108"/>
<reference evidence="1 2" key="1">
    <citation type="submission" date="2015-03" db="EMBL/GenBank/DDBJ databases">
        <title>Draft genome sequence of Luteibacter yeojuensis strain SU11.</title>
        <authorList>
            <person name="Sulaiman J."/>
            <person name="Priya K."/>
            <person name="Chan K.-G."/>
        </authorList>
    </citation>
    <scope>NUCLEOTIDE SEQUENCE [LARGE SCALE GENOMIC DNA]</scope>
    <source>
        <strain evidence="1 2">SU11</strain>
    </source>
</reference>